<organism evidence="1 2">
    <name type="scientific">Arabidopsis thaliana</name>
    <name type="common">Mouse-ear cress</name>
    <dbReference type="NCBI Taxonomy" id="3702"/>
    <lineage>
        <taxon>Eukaryota</taxon>
        <taxon>Viridiplantae</taxon>
        <taxon>Streptophyta</taxon>
        <taxon>Embryophyta</taxon>
        <taxon>Tracheophyta</taxon>
        <taxon>Spermatophyta</taxon>
        <taxon>Magnoliopsida</taxon>
        <taxon>eudicotyledons</taxon>
        <taxon>Gunneridae</taxon>
        <taxon>Pentapetalae</taxon>
        <taxon>rosids</taxon>
        <taxon>malvids</taxon>
        <taxon>Brassicales</taxon>
        <taxon>Brassicaceae</taxon>
        <taxon>Camelineae</taxon>
        <taxon>Arabidopsis</taxon>
    </lineage>
</organism>
<name>A0A178U861_ARATH</name>
<protein>
    <submittedName>
        <fullName evidence="1">Uncharacterized protein</fullName>
    </submittedName>
</protein>
<dbReference type="Proteomes" id="UP000078284">
    <property type="component" value="Unassembled WGS sequence"/>
</dbReference>
<sequence>MTHGESIVRNLRGSVFRVIYPHKVFDELTVRQKSRNNSPNMSYAMFEEALQEM</sequence>
<comment type="caution">
    <text evidence="1">The sequence shown here is derived from an EMBL/GenBank/DDBJ whole genome shotgun (WGS) entry which is preliminary data.</text>
</comment>
<evidence type="ECO:0000313" key="2">
    <source>
        <dbReference type="Proteomes" id="UP000078284"/>
    </source>
</evidence>
<proteinExistence type="predicted"/>
<dbReference type="EMBL" id="LUHQ01000008">
    <property type="protein sequence ID" value="OAO89424.1"/>
    <property type="molecule type" value="Genomic_DNA"/>
</dbReference>
<dbReference type="AlphaFoldDB" id="A0A178U861"/>
<reference evidence="2" key="1">
    <citation type="journal article" date="2016" name="Proc. Natl. Acad. Sci. U.S.A.">
        <title>Chromosome-level assembly of Arabidopsis thaliana Ler reveals the extent of translocation and inversion polymorphisms.</title>
        <authorList>
            <person name="Zapata L."/>
            <person name="Ding J."/>
            <person name="Willing E.M."/>
            <person name="Hartwig B."/>
            <person name="Bezdan D."/>
            <person name="Jiao W.B."/>
            <person name="Patel V."/>
            <person name="Velikkakam James G."/>
            <person name="Koornneef M."/>
            <person name="Ossowski S."/>
            <person name="Schneeberger K."/>
        </authorList>
    </citation>
    <scope>NUCLEOTIDE SEQUENCE [LARGE SCALE GENOMIC DNA]</scope>
    <source>
        <strain evidence="2">cv. Landsberg erecta</strain>
    </source>
</reference>
<evidence type="ECO:0000313" key="1">
    <source>
        <dbReference type="EMBL" id="OAO89424.1"/>
    </source>
</evidence>
<accession>A0A178U861</accession>
<gene>
    <name evidence="1" type="ORF">AXX17_ATUG00600</name>
</gene>